<dbReference type="AlphaFoldDB" id="A0A9X2RE57"/>
<proteinExistence type="predicted"/>
<evidence type="ECO:0000313" key="2">
    <source>
        <dbReference type="Proteomes" id="UP001139125"/>
    </source>
</evidence>
<dbReference type="EMBL" id="JANDBC010000001">
    <property type="protein sequence ID" value="MCP9290008.1"/>
    <property type="molecule type" value="Genomic_DNA"/>
</dbReference>
<reference evidence="1" key="1">
    <citation type="submission" date="2022-06" db="EMBL/GenBank/DDBJ databases">
        <title>Gracilimonas sp. CAU 1638 isolated from sea sediment.</title>
        <authorList>
            <person name="Kim W."/>
        </authorList>
    </citation>
    <scope>NUCLEOTIDE SEQUENCE</scope>
    <source>
        <strain evidence="1">CAU 1638</strain>
    </source>
</reference>
<keyword evidence="2" id="KW-1185">Reference proteome</keyword>
<sequence>MIADIFDATHPEYDLESPKWEYARDHYEARVLDDDTTLTNYLVKRSQGETDAAFQERKDLADYTPFFAYIVESMAGRLFAVDDKTTRTWQDEEMSQGLGDPKEPGTPAYQMTHNADGKGTNWNTLFKQSAMDFSVYRRLWFIVDPKTSSRNQPAVKIINPLDVYDWVEEGERLVQVKVDDTSFTRDGIFELAEEEEQRLVYELDGWKRFVKRMEENPDKGKMGEPDEIAKVYEVERGAYYFEDKDGKQCLPIFYVELPLRRNSGYILARKNNAIFNKESAKDWLEWAANFPKLISYSDNDLFGKQKEALSEGGNFLQGSVEAKHPTQYIAPDTGPAEINRESLQQKIEHFLYVAFKEYSDSSREKTATERRIDDAEGVGSYLELLRSAVDEAENRAGWLVEQCFFPKQVRKITEEGELVTEQVISGNADLWGQFFVERSSDFLPVDDSALMKEIKENVFGFDPIPTDETARLDAAKQLFDHLGIKYDEEALTEVINQAAARESQGRDTDAELERVLNEPVA</sequence>
<name>A0A9X2RE57_9BACT</name>
<protein>
    <submittedName>
        <fullName evidence="1">Uncharacterized protein</fullName>
    </submittedName>
</protein>
<gene>
    <name evidence="1" type="ORF">NM125_00280</name>
</gene>
<dbReference type="Proteomes" id="UP001139125">
    <property type="component" value="Unassembled WGS sequence"/>
</dbReference>
<dbReference type="RefSeq" id="WP_255131686.1">
    <property type="nucleotide sequence ID" value="NZ_JANDBC010000001.1"/>
</dbReference>
<organism evidence="1 2">
    <name type="scientific">Gracilimonas sediminicola</name>
    <dbReference type="NCBI Taxonomy" id="2952158"/>
    <lineage>
        <taxon>Bacteria</taxon>
        <taxon>Pseudomonadati</taxon>
        <taxon>Balneolota</taxon>
        <taxon>Balneolia</taxon>
        <taxon>Balneolales</taxon>
        <taxon>Balneolaceae</taxon>
        <taxon>Gracilimonas</taxon>
    </lineage>
</organism>
<comment type="caution">
    <text evidence="1">The sequence shown here is derived from an EMBL/GenBank/DDBJ whole genome shotgun (WGS) entry which is preliminary data.</text>
</comment>
<accession>A0A9X2RE57</accession>
<evidence type="ECO:0000313" key="1">
    <source>
        <dbReference type="EMBL" id="MCP9290008.1"/>
    </source>
</evidence>